<evidence type="ECO:0000256" key="1">
    <source>
        <dbReference type="SAM" id="MobiDB-lite"/>
    </source>
</evidence>
<evidence type="ECO:0000313" key="3">
    <source>
        <dbReference type="Proteomes" id="UP001162483"/>
    </source>
</evidence>
<feature type="region of interest" description="Disordered" evidence="1">
    <location>
        <begin position="29"/>
        <end position="70"/>
    </location>
</feature>
<comment type="caution">
    <text evidence="2">The sequence shown here is derived from an EMBL/GenBank/DDBJ whole genome shotgun (WGS) entry which is preliminary data.</text>
</comment>
<proteinExistence type="predicted"/>
<reference evidence="2" key="1">
    <citation type="submission" date="2023-05" db="EMBL/GenBank/DDBJ databases">
        <authorList>
            <person name="Stuckert A."/>
        </authorList>
    </citation>
    <scope>NUCLEOTIDE SEQUENCE</scope>
</reference>
<evidence type="ECO:0000313" key="2">
    <source>
        <dbReference type="EMBL" id="CAI9584695.1"/>
    </source>
</evidence>
<feature type="non-terminal residue" evidence="2">
    <location>
        <position position="1"/>
    </location>
</feature>
<dbReference type="Proteomes" id="UP001162483">
    <property type="component" value="Unassembled WGS sequence"/>
</dbReference>
<protein>
    <submittedName>
        <fullName evidence="2">Uncharacterized protein</fullName>
    </submittedName>
</protein>
<sequence length="84" mass="9281">QKEQSKCRQGAGQSTRDKIKKKKQTFFKFSNFPPPASLLRPDVTGTRTQKPDAGGDGWGRCRGTHRGSEGQGKLCRDSLCNAAW</sequence>
<organism evidence="2 3">
    <name type="scientific">Staurois parvus</name>
    <dbReference type="NCBI Taxonomy" id="386267"/>
    <lineage>
        <taxon>Eukaryota</taxon>
        <taxon>Metazoa</taxon>
        <taxon>Chordata</taxon>
        <taxon>Craniata</taxon>
        <taxon>Vertebrata</taxon>
        <taxon>Euteleostomi</taxon>
        <taxon>Amphibia</taxon>
        <taxon>Batrachia</taxon>
        <taxon>Anura</taxon>
        <taxon>Neobatrachia</taxon>
        <taxon>Ranoidea</taxon>
        <taxon>Ranidae</taxon>
        <taxon>Staurois</taxon>
    </lineage>
</organism>
<accession>A0ABN9EIN8</accession>
<dbReference type="EMBL" id="CATNWA010015571">
    <property type="protein sequence ID" value="CAI9584695.1"/>
    <property type="molecule type" value="Genomic_DNA"/>
</dbReference>
<name>A0ABN9EIN8_9NEOB</name>
<gene>
    <name evidence="2" type="ORF">SPARVUS_LOCUS10070429</name>
</gene>
<keyword evidence="3" id="KW-1185">Reference proteome</keyword>